<evidence type="ECO:0000313" key="3">
    <source>
        <dbReference type="EMBL" id="PZP44487.1"/>
    </source>
</evidence>
<comment type="caution">
    <text evidence="3">The sequence shown here is derived from an EMBL/GenBank/DDBJ whole genome shotgun (WGS) entry which is preliminary data.</text>
</comment>
<dbReference type="Gene3D" id="3.20.20.150">
    <property type="entry name" value="Divalent-metal-dependent TIM barrel enzymes"/>
    <property type="match status" value="1"/>
</dbReference>
<dbReference type="Proteomes" id="UP000249645">
    <property type="component" value="Unassembled WGS sequence"/>
</dbReference>
<dbReference type="EMBL" id="QFOI01000312">
    <property type="protein sequence ID" value="PZP44487.1"/>
    <property type="molecule type" value="Genomic_DNA"/>
</dbReference>
<sequence>MNPKFGASILSYMLPKWNDADGITTIQKTAAAGFDLIEILLPPSLDIDTSKTLNALRKNNIDIVCSMNLPPFAHIPFHPKEAISLLTKTLDVTEALGSQLLCGVLHSGIGVFSGDILQETEKNTIVEAWQEVADYAKTKGIDIAVEPINRYESYVCNTAKNVSDLIAKTGKDNIYLHLDTFHMNIEESNFSEPILSYGQQLKHIHMTESDRGMLGEGNVHWDDLFAALQKINYTGNLVLENFSSSIKGMQQAVSLWQKSPYNAEDLAYGSLRFMKQMVEKYNTKC</sequence>
<dbReference type="SUPFAM" id="SSF51658">
    <property type="entry name" value="Xylose isomerase-like"/>
    <property type="match status" value="1"/>
</dbReference>
<dbReference type="InterPro" id="IPR036237">
    <property type="entry name" value="Xyl_isomerase-like_sf"/>
</dbReference>
<dbReference type="InterPro" id="IPR050417">
    <property type="entry name" value="Sugar_Epim/Isomerase"/>
</dbReference>
<protein>
    <submittedName>
        <fullName evidence="3">Sugar phosphate isomerase/epimerase</fullName>
    </submittedName>
</protein>
<evidence type="ECO:0000256" key="1">
    <source>
        <dbReference type="ARBA" id="ARBA00023235"/>
    </source>
</evidence>
<dbReference type="PANTHER" id="PTHR43489:SF7">
    <property type="entry name" value="3-DEHYDRO-D-GULOSIDE 4-EPIMERASE-RELATED"/>
    <property type="match status" value="1"/>
</dbReference>
<evidence type="ECO:0000313" key="4">
    <source>
        <dbReference type="Proteomes" id="UP000249645"/>
    </source>
</evidence>
<evidence type="ECO:0000259" key="2">
    <source>
        <dbReference type="Pfam" id="PF01261"/>
    </source>
</evidence>
<dbReference type="GO" id="GO:0016853">
    <property type="term" value="F:isomerase activity"/>
    <property type="evidence" value="ECO:0007669"/>
    <property type="project" value="UniProtKB-KW"/>
</dbReference>
<gene>
    <name evidence="3" type="ORF">DI598_14420</name>
</gene>
<organism evidence="3 4">
    <name type="scientific">Pseudopedobacter saltans</name>
    <dbReference type="NCBI Taxonomy" id="151895"/>
    <lineage>
        <taxon>Bacteria</taxon>
        <taxon>Pseudomonadati</taxon>
        <taxon>Bacteroidota</taxon>
        <taxon>Sphingobacteriia</taxon>
        <taxon>Sphingobacteriales</taxon>
        <taxon>Sphingobacteriaceae</taxon>
        <taxon>Pseudopedobacter</taxon>
    </lineage>
</organism>
<reference evidence="3 4" key="1">
    <citation type="submission" date="2017-11" db="EMBL/GenBank/DDBJ databases">
        <title>Infants hospitalized years apart are colonized by the same room-sourced microbial strains.</title>
        <authorList>
            <person name="Brooks B."/>
            <person name="Olm M.R."/>
            <person name="Firek B.A."/>
            <person name="Baker R."/>
            <person name="Thomas B.C."/>
            <person name="Morowitz M.J."/>
            <person name="Banfield J.F."/>
        </authorList>
    </citation>
    <scope>NUCLEOTIDE SEQUENCE [LARGE SCALE GENOMIC DNA]</scope>
    <source>
        <strain evidence="3">S2_009_000_R2_76</strain>
    </source>
</reference>
<feature type="domain" description="Xylose isomerase-like TIM barrel" evidence="2">
    <location>
        <begin position="27"/>
        <end position="262"/>
    </location>
</feature>
<keyword evidence="1 3" id="KW-0413">Isomerase</keyword>
<dbReference type="Pfam" id="PF01261">
    <property type="entry name" value="AP_endonuc_2"/>
    <property type="match status" value="1"/>
</dbReference>
<dbReference type="PANTHER" id="PTHR43489">
    <property type="entry name" value="ISOMERASE"/>
    <property type="match status" value="1"/>
</dbReference>
<accession>A0A2W5ESF7</accession>
<dbReference type="InterPro" id="IPR013022">
    <property type="entry name" value="Xyl_isomerase-like_TIM-brl"/>
</dbReference>
<dbReference type="AlphaFoldDB" id="A0A2W5ESF7"/>
<proteinExistence type="predicted"/>
<name>A0A2W5ESF7_9SPHI</name>